<evidence type="ECO:0000313" key="3">
    <source>
        <dbReference type="Proteomes" id="UP001162164"/>
    </source>
</evidence>
<reference evidence="2" key="1">
    <citation type="journal article" date="2023" name="Insect Mol. Biol.">
        <title>Genome sequencing provides insights into the evolution of gene families encoding plant cell wall-degrading enzymes in longhorned beetles.</title>
        <authorList>
            <person name="Shin N.R."/>
            <person name="Okamura Y."/>
            <person name="Kirsch R."/>
            <person name="Pauchet Y."/>
        </authorList>
    </citation>
    <scope>NUCLEOTIDE SEQUENCE</scope>
    <source>
        <strain evidence="2">MMC_N1</strain>
    </source>
</reference>
<organism evidence="2 3">
    <name type="scientific">Molorchus minor</name>
    <dbReference type="NCBI Taxonomy" id="1323400"/>
    <lineage>
        <taxon>Eukaryota</taxon>
        <taxon>Metazoa</taxon>
        <taxon>Ecdysozoa</taxon>
        <taxon>Arthropoda</taxon>
        <taxon>Hexapoda</taxon>
        <taxon>Insecta</taxon>
        <taxon>Pterygota</taxon>
        <taxon>Neoptera</taxon>
        <taxon>Endopterygota</taxon>
        <taxon>Coleoptera</taxon>
        <taxon>Polyphaga</taxon>
        <taxon>Cucujiformia</taxon>
        <taxon>Chrysomeloidea</taxon>
        <taxon>Cerambycidae</taxon>
        <taxon>Lamiinae</taxon>
        <taxon>Monochamini</taxon>
        <taxon>Molorchus</taxon>
    </lineage>
</organism>
<keyword evidence="3" id="KW-1185">Reference proteome</keyword>
<dbReference type="Proteomes" id="UP001162164">
    <property type="component" value="Unassembled WGS sequence"/>
</dbReference>
<name>A0ABQ9JZ78_9CUCU</name>
<gene>
    <name evidence="2" type="ORF">NQ317_010848</name>
</gene>
<sequence length="136" mass="15628">MNHKSGVTRDGGVQGKHHNLLPWEIEIPYSFKIYLCITIKGKAFCKITFSNFCILTLYVLNRKFLRTRLCWSFNKRQEQEVLACVAALITTLLVYQSSNIKVPQGRRPETAMENLSHPKNPITSPAKEKYSNILKT</sequence>
<feature type="region of interest" description="Disordered" evidence="1">
    <location>
        <begin position="105"/>
        <end position="136"/>
    </location>
</feature>
<accession>A0ABQ9JZ78</accession>
<proteinExistence type="predicted"/>
<evidence type="ECO:0000313" key="2">
    <source>
        <dbReference type="EMBL" id="KAJ8983310.1"/>
    </source>
</evidence>
<dbReference type="EMBL" id="JAPWTJ010000080">
    <property type="protein sequence ID" value="KAJ8983310.1"/>
    <property type="molecule type" value="Genomic_DNA"/>
</dbReference>
<evidence type="ECO:0000256" key="1">
    <source>
        <dbReference type="SAM" id="MobiDB-lite"/>
    </source>
</evidence>
<protein>
    <submittedName>
        <fullName evidence="2">Uncharacterized protein</fullName>
    </submittedName>
</protein>
<comment type="caution">
    <text evidence="2">The sequence shown here is derived from an EMBL/GenBank/DDBJ whole genome shotgun (WGS) entry which is preliminary data.</text>
</comment>